<name>A0A9J8AKF4_CYPCA</name>
<dbReference type="PANTHER" id="PTHR37984:SF15">
    <property type="entry name" value="INTEGRASE CATALYTIC DOMAIN-CONTAINING PROTEIN"/>
    <property type="match status" value="1"/>
</dbReference>
<dbReference type="InterPro" id="IPR036397">
    <property type="entry name" value="RNaseH_sf"/>
</dbReference>
<dbReference type="Gene3D" id="1.10.340.70">
    <property type="match status" value="1"/>
</dbReference>
<dbReference type="Pfam" id="PF00665">
    <property type="entry name" value="rve"/>
    <property type="match status" value="1"/>
</dbReference>
<dbReference type="InterPro" id="IPR050951">
    <property type="entry name" value="Retrovirus_Pol_polyprotein"/>
</dbReference>
<protein>
    <recommendedName>
        <fullName evidence="1">Gypsy retrotransposon integrase-like protein 1</fullName>
    </recommendedName>
</protein>
<dbReference type="InterPro" id="IPR041588">
    <property type="entry name" value="Integrase_H2C2"/>
</dbReference>
<dbReference type="GeneTree" id="ENSGT01000000214408"/>
<evidence type="ECO:0000259" key="2">
    <source>
        <dbReference type="PROSITE" id="PS50994"/>
    </source>
</evidence>
<accession>A0A9J8AKF4</accession>
<dbReference type="AlphaFoldDB" id="A0A9J8AKF4"/>
<evidence type="ECO:0000313" key="4">
    <source>
        <dbReference type="Proteomes" id="UP001108240"/>
    </source>
</evidence>
<dbReference type="GO" id="GO:0003676">
    <property type="term" value="F:nucleic acid binding"/>
    <property type="evidence" value="ECO:0007669"/>
    <property type="project" value="InterPro"/>
</dbReference>
<dbReference type="OMA" id="CSSHALE"/>
<dbReference type="PANTHER" id="PTHR37984">
    <property type="entry name" value="PROTEIN CBG26694"/>
    <property type="match status" value="1"/>
</dbReference>
<dbReference type="SUPFAM" id="SSF53098">
    <property type="entry name" value="Ribonuclease H-like"/>
    <property type="match status" value="1"/>
</dbReference>
<evidence type="ECO:0000313" key="3">
    <source>
        <dbReference type="Ensembl" id="ENSCCRP00000141750.1"/>
    </source>
</evidence>
<feature type="domain" description="Integrase catalytic" evidence="2">
    <location>
        <begin position="121"/>
        <end position="291"/>
    </location>
</feature>
<dbReference type="InterPro" id="IPR012337">
    <property type="entry name" value="RNaseH-like_sf"/>
</dbReference>
<dbReference type="GO" id="GO:0015074">
    <property type="term" value="P:DNA integration"/>
    <property type="evidence" value="ECO:0007669"/>
    <property type="project" value="InterPro"/>
</dbReference>
<dbReference type="FunFam" id="1.10.340.70:FF:000001">
    <property type="entry name" value="Retrovirus-related Pol polyprotein from transposon gypsy-like Protein"/>
    <property type="match status" value="1"/>
</dbReference>
<dbReference type="PROSITE" id="PS50994">
    <property type="entry name" value="INTEGRASE"/>
    <property type="match status" value="1"/>
</dbReference>
<reference evidence="3" key="2">
    <citation type="submission" date="2025-09" db="UniProtKB">
        <authorList>
            <consortium name="Ensembl"/>
        </authorList>
    </citation>
    <scope>IDENTIFICATION</scope>
</reference>
<dbReference type="Proteomes" id="UP001108240">
    <property type="component" value="Unplaced"/>
</dbReference>
<evidence type="ECO:0000256" key="1">
    <source>
        <dbReference type="ARBA" id="ARBA00039658"/>
    </source>
</evidence>
<keyword evidence="4" id="KW-1185">Reference proteome</keyword>
<dbReference type="Ensembl" id="ENSCCRT00000114584.1">
    <property type="protein sequence ID" value="ENSCCRP00000141750.1"/>
    <property type="gene ID" value="ENSCCRG00000061184.1"/>
</dbReference>
<sequence length="313" mass="36257">MPSSDIPNTLEEISQSQKNDTSIYHLQAHQGVLYRRVPVRNSGDKFQLVVPQALIPGFLHYFHDNLLEGNLGRLKTLLRILEVAWWQMVHRDVWEYVKGCDTCQKYKHDNTKPNGFLQNTQVTEPGHTLGVDLTGPFPSSKKLNAYLLVVVDYYTKWVEMFLLRNSETQKLVKILKGELFTQWGVPKYIISNRGAQFTSKLLAELCKTWGSIQKLTTSYHLQTNLTERVNRTFKTMIASYVGQHHQLWDQWLPEFWFAINTAYQETTGKTLAEWMVGRQLHGPLERLVHRSTFVVPLFYLCSSHALEGIVTIF</sequence>
<proteinExistence type="predicted"/>
<dbReference type="Pfam" id="PF17921">
    <property type="entry name" value="Integrase_H2C2"/>
    <property type="match status" value="1"/>
</dbReference>
<organism evidence="3 4">
    <name type="scientific">Cyprinus carpio carpio</name>
    <dbReference type="NCBI Taxonomy" id="630221"/>
    <lineage>
        <taxon>Eukaryota</taxon>
        <taxon>Metazoa</taxon>
        <taxon>Chordata</taxon>
        <taxon>Craniata</taxon>
        <taxon>Vertebrata</taxon>
        <taxon>Euteleostomi</taxon>
        <taxon>Actinopterygii</taxon>
        <taxon>Neopterygii</taxon>
        <taxon>Teleostei</taxon>
        <taxon>Ostariophysi</taxon>
        <taxon>Cypriniformes</taxon>
        <taxon>Cyprinidae</taxon>
        <taxon>Cyprininae</taxon>
        <taxon>Cyprinus</taxon>
    </lineage>
</organism>
<dbReference type="Gene3D" id="3.30.420.10">
    <property type="entry name" value="Ribonuclease H-like superfamily/Ribonuclease H"/>
    <property type="match status" value="1"/>
</dbReference>
<dbReference type="InterPro" id="IPR001584">
    <property type="entry name" value="Integrase_cat-core"/>
</dbReference>
<reference evidence="3" key="1">
    <citation type="submission" date="2025-08" db="UniProtKB">
        <authorList>
            <consortium name="Ensembl"/>
        </authorList>
    </citation>
    <scope>IDENTIFICATION</scope>
</reference>